<reference evidence="1" key="1">
    <citation type="submission" date="2022-10" db="EMBL/GenBank/DDBJ databases">
        <title>The complete genomes of actinobacterial strains from the NBC collection.</title>
        <authorList>
            <person name="Joergensen T.S."/>
            <person name="Alvarez Arevalo M."/>
            <person name="Sterndorff E.B."/>
            <person name="Faurdal D."/>
            <person name="Vuksanovic O."/>
            <person name="Mourched A.-S."/>
            <person name="Charusanti P."/>
            <person name="Shaw S."/>
            <person name="Blin K."/>
            <person name="Weber T."/>
        </authorList>
    </citation>
    <scope>NUCLEOTIDE SEQUENCE</scope>
    <source>
        <strain evidence="1">NBC_01432</strain>
    </source>
</reference>
<dbReference type="PANTHER" id="PTHR42905:SF16">
    <property type="entry name" value="CARBOXYPHOSPHONOENOLPYRUVATE PHOSPHONOMUTASE-LIKE PROTEIN (AFU_ORTHOLOGUE AFUA_5G07230)"/>
    <property type="match status" value="1"/>
</dbReference>
<sequence length="267" mass="27425">MTKPASPTFRELHHQDGPLVLPNAWDVPSALAFVDAGFEAVGTTSFGVASGLGRPDGGRATRDANVALARALAPLPVHLSVDIEDGYSDDPDEVAAYVSTLAAAGADVAGVNIEDSTAETLIDPAAYAAKVGAVKGRCPEVFVNARVDTYWLGQDATVAATLDRAARYVEAGADGVFVPGALDHALLRELAAEIPVPLNVLAIPALSPAELGELGVRRVSTGSLPYRAALHAAVAVAQAVRGTGTVPEATPYPELQARLVDYAAGLT</sequence>
<dbReference type="Proteomes" id="UP001432209">
    <property type="component" value="Chromosome"/>
</dbReference>
<evidence type="ECO:0000313" key="2">
    <source>
        <dbReference type="Proteomes" id="UP001432209"/>
    </source>
</evidence>
<dbReference type="InterPro" id="IPR039556">
    <property type="entry name" value="ICL/PEPM"/>
</dbReference>
<proteinExistence type="predicted"/>
<name>A0ABZ2A9Z9_STRNV</name>
<dbReference type="InterPro" id="IPR015813">
    <property type="entry name" value="Pyrv/PenolPyrv_kinase-like_dom"/>
</dbReference>
<dbReference type="RefSeq" id="WP_329077270.1">
    <property type="nucleotide sequence ID" value="NZ_CP109495.1"/>
</dbReference>
<dbReference type="CDD" id="cd00377">
    <property type="entry name" value="ICL_PEPM"/>
    <property type="match status" value="1"/>
</dbReference>
<keyword evidence="2" id="KW-1185">Reference proteome</keyword>
<dbReference type="GO" id="GO:0016829">
    <property type="term" value="F:lyase activity"/>
    <property type="evidence" value="ECO:0007669"/>
    <property type="project" value="UniProtKB-KW"/>
</dbReference>
<dbReference type="PANTHER" id="PTHR42905">
    <property type="entry name" value="PHOSPHOENOLPYRUVATE CARBOXYLASE"/>
    <property type="match status" value="1"/>
</dbReference>
<organism evidence="1 2">
    <name type="scientific">Streptomyces niveus</name>
    <name type="common">Streptomyces spheroides</name>
    <dbReference type="NCBI Taxonomy" id="193462"/>
    <lineage>
        <taxon>Bacteria</taxon>
        <taxon>Bacillati</taxon>
        <taxon>Actinomycetota</taxon>
        <taxon>Actinomycetes</taxon>
        <taxon>Kitasatosporales</taxon>
        <taxon>Streptomycetaceae</taxon>
        <taxon>Streptomyces</taxon>
    </lineage>
</organism>
<dbReference type="EMBL" id="CP109495">
    <property type="protein sequence ID" value="WUX53657.1"/>
    <property type="molecule type" value="Genomic_DNA"/>
</dbReference>
<keyword evidence="1" id="KW-0456">Lyase</keyword>
<dbReference type="InterPro" id="IPR040442">
    <property type="entry name" value="Pyrv_kinase-like_dom_sf"/>
</dbReference>
<gene>
    <name evidence="1" type="ORF">OG442_20000</name>
</gene>
<dbReference type="SUPFAM" id="SSF51621">
    <property type="entry name" value="Phosphoenolpyruvate/pyruvate domain"/>
    <property type="match status" value="1"/>
</dbReference>
<evidence type="ECO:0000313" key="1">
    <source>
        <dbReference type="EMBL" id="WUX53657.1"/>
    </source>
</evidence>
<accession>A0ABZ2A9Z9</accession>
<protein>
    <submittedName>
        <fullName evidence="1">Isocitrate lyase/phosphoenolpyruvate mutase family protein</fullName>
    </submittedName>
</protein>
<dbReference type="Pfam" id="PF13714">
    <property type="entry name" value="PEP_mutase"/>
    <property type="match status" value="1"/>
</dbReference>
<dbReference type="Gene3D" id="3.20.20.60">
    <property type="entry name" value="Phosphoenolpyruvate-binding domains"/>
    <property type="match status" value="1"/>
</dbReference>